<gene>
    <name evidence="1" type="ORF">HDF15_000129</name>
</gene>
<protein>
    <recommendedName>
        <fullName evidence="3">Type I phosphodiesterase/nucleotide pyrophosphatase</fullName>
    </recommendedName>
</protein>
<accession>A0A7W8E7V9</accession>
<dbReference type="SUPFAM" id="SSF53649">
    <property type="entry name" value="Alkaline phosphatase-like"/>
    <property type="match status" value="1"/>
</dbReference>
<dbReference type="RefSeq" id="WP_184252351.1">
    <property type="nucleotide sequence ID" value="NZ_JACHIO010000001.1"/>
</dbReference>
<dbReference type="EMBL" id="JACHIO010000001">
    <property type="protein sequence ID" value="MBB5061804.1"/>
    <property type="molecule type" value="Genomic_DNA"/>
</dbReference>
<evidence type="ECO:0000313" key="2">
    <source>
        <dbReference type="Proteomes" id="UP000584867"/>
    </source>
</evidence>
<evidence type="ECO:0000313" key="1">
    <source>
        <dbReference type="EMBL" id="MBB5061804.1"/>
    </source>
</evidence>
<organism evidence="1 2">
    <name type="scientific">Granulicella mallensis</name>
    <dbReference type="NCBI Taxonomy" id="940614"/>
    <lineage>
        <taxon>Bacteria</taxon>
        <taxon>Pseudomonadati</taxon>
        <taxon>Acidobacteriota</taxon>
        <taxon>Terriglobia</taxon>
        <taxon>Terriglobales</taxon>
        <taxon>Acidobacteriaceae</taxon>
        <taxon>Granulicella</taxon>
    </lineage>
</organism>
<dbReference type="AlphaFoldDB" id="A0A7W8E7V9"/>
<proteinExistence type="predicted"/>
<name>A0A7W8E7V9_9BACT</name>
<evidence type="ECO:0008006" key="3">
    <source>
        <dbReference type="Google" id="ProtNLM"/>
    </source>
</evidence>
<comment type="caution">
    <text evidence="1">The sequence shown here is derived from an EMBL/GenBank/DDBJ whole genome shotgun (WGS) entry which is preliminary data.</text>
</comment>
<sequence>MPHSLGHLSSPRAISATRRDFLRGTIGALSMASMPRSLTAQTSLLRTAQKTILVTFGGGARDEETFAEEGQENIPNLLHTLLPQGTFFSQVINAGILGHYVATASIVTGSYERFDNFIAQAPPNPTLFEYYRKGLRRPATDTWVIAPSNGFQRIGSSSHKNFGPEYGAGVILPKRLLAAALHDNKATDGEALSHLLQDSYEMPEYQPLQSGMDRELHLDMLESSLRLSVQDFVQKARSLDSADELSIYITRQLMKQQAPSLMMLTLHDMDIAHSGSYSLYVDAIQRADRLCAELWNMVQTDPEYKDRTTLYIMPDFGRDADNDPAGNGFQHHRTGGAMARTTWMLALGPHLRQNTIVDHPIESIDLVPTIGSYLGFETASTGKVIRELL</sequence>
<reference evidence="1 2" key="1">
    <citation type="submission" date="2020-08" db="EMBL/GenBank/DDBJ databases">
        <title>Genomic Encyclopedia of Type Strains, Phase IV (KMG-V): Genome sequencing to study the core and pangenomes of soil and plant-associated prokaryotes.</title>
        <authorList>
            <person name="Whitman W."/>
        </authorList>
    </citation>
    <scope>NUCLEOTIDE SEQUENCE [LARGE SCALE GENOMIC DNA]</scope>
    <source>
        <strain evidence="1 2">X5P3</strain>
    </source>
</reference>
<dbReference type="Proteomes" id="UP000584867">
    <property type="component" value="Unassembled WGS sequence"/>
</dbReference>
<dbReference type="Gene3D" id="3.40.720.10">
    <property type="entry name" value="Alkaline Phosphatase, subunit A"/>
    <property type="match status" value="1"/>
</dbReference>
<dbReference type="InterPro" id="IPR017850">
    <property type="entry name" value="Alkaline_phosphatase_core_sf"/>
</dbReference>